<gene>
    <name evidence="1" type="ORF">HGRIS_004059</name>
</gene>
<accession>A0ABR3JHB8</accession>
<proteinExistence type="predicted"/>
<evidence type="ECO:0000313" key="2">
    <source>
        <dbReference type="Proteomes" id="UP001556367"/>
    </source>
</evidence>
<evidence type="ECO:0008006" key="3">
    <source>
        <dbReference type="Google" id="ProtNLM"/>
    </source>
</evidence>
<protein>
    <recommendedName>
        <fullName evidence="3">F-box protein</fullName>
    </recommendedName>
</protein>
<dbReference type="EMBL" id="JASNQZ010000007">
    <property type="protein sequence ID" value="KAL0955145.1"/>
    <property type="molecule type" value="Genomic_DNA"/>
</dbReference>
<dbReference type="Proteomes" id="UP001556367">
    <property type="component" value="Unassembled WGS sequence"/>
</dbReference>
<keyword evidence="2" id="KW-1185">Reference proteome</keyword>
<comment type="caution">
    <text evidence="1">The sequence shown here is derived from an EMBL/GenBank/DDBJ whole genome shotgun (WGS) entry which is preliminary data.</text>
</comment>
<name>A0ABR3JHB8_9AGAR</name>
<organism evidence="1 2">
    <name type="scientific">Hohenbuehelia grisea</name>
    <dbReference type="NCBI Taxonomy" id="104357"/>
    <lineage>
        <taxon>Eukaryota</taxon>
        <taxon>Fungi</taxon>
        <taxon>Dikarya</taxon>
        <taxon>Basidiomycota</taxon>
        <taxon>Agaricomycotina</taxon>
        <taxon>Agaricomycetes</taxon>
        <taxon>Agaricomycetidae</taxon>
        <taxon>Agaricales</taxon>
        <taxon>Pleurotineae</taxon>
        <taxon>Pleurotaceae</taxon>
        <taxon>Hohenbuehelia</taxon>
    </lineage>
</organism>
<sequence length="356" mass="40275">MPSTVFDPARSSPIFPAEIIDRILQLALLEHQGNSGRDWERNVLRPILSFSQASKAFRQLALRRFLQDIRFSGEGRSLRLLLESVEVSSAGQLGYRSVRTLRTNARTLSFNFRLLSSFIRLQALSIDMGSEGFLTQNCVLKAFCKSLPVPSVGISQLTTLKLTFLPRIDTALLRLLAQYAPTLVDLHLGCSERIFYDCCWSCCIDTSDCTIHSPIPDMYTNADDLAVDFAFALKPMSHLTRLHLGIFLSPEQIFYEHMNHDEYAVASPLDDCDICLGNSRLIDYTVRIELEASLIMAKQLKSLRRVSWSSWFGDRVPCTWNDEHEAVDDVLAGPPKAVVWVLRMAGRVRVKRGESW</sequence>
<reference evidence="2" key="1">
    <citation type="submission" date="2024-06" db="EMBL/GenBank/DDBJ databases">
        <title>Multi-omics analyses provide insights into the biosynthesis of the anticancer antibiotic pleurotin in Hohenbuehelia grisea.</title>
        <authorList>
            <person name="Weaver J.A."/>
            <person name="Alberti F."/>
        </authorList>
    </citation>
    <scope>NUCLEOTIDE SEQUENCE [LARGE SCALE GENOMIC DNA]</scope>
    <source>
        <strain evidence="2">T-177</strain>
    </source>
</reference>
<evidence type="ECO:0000313" key="1">
    <source>
        <dbReference type="EMBL" id="KAL0955145.1"/>
    </source>
</evidence>